<protein>
    <submittedName>
        <fullName evidence="2">ABC transporter permease</fullName>
    </submittedName>
</protein>
<accession>A0A9Q9ICR8</accession>
<keyword evidence="3" id="KW-1185">Reference proteome</keyword>
<dbReference type="Proteomes" id="UP001058003">
    <property type="component" value="Chromosome"/>
</dbReference>
<dbReference type="RefSeq" id="WP_033356883.1">
    <property type="nucleotide sequence ID" value="NZ_CP073767.1"/>
</dbReference>
<feature type="transmembrane region" description="Helical" evidence="1">
    <location>
        <begin position="206"/>
        <end position="226"/>
    </location>
</feature>
<keyword evidence="1" id="KW-1133">Transmembrane helix</keyword>
<dbReference type="OrthoDB" id="3209791at2"/>
<dbReference type="KEGG" id="daur:Daura_40480"/>
<evidence type="ECO:0000256" key="1">
    <source>
        <dbReference type="SAM" id="Phobius"/>
    </source>
</evidence>
<feature type="transmembrane region" description="Helical" evidence="1">
    <location>
        <begin position="167"/>
        <end position="186"/>
    </location>
</feature>
<organism evidence="2 3">
    <name type="scientific">Dactylosporangium aurantiacum</name>
    <dbReference type="NCBI Taxonomy" id="35754"/>
    <lineage>
        <taxon>Bacteria</taxon>
        <taxon>Bacillati</taxon>
        <taxon>Actinomycetota</taxon>
        <taxon>Actinomycetes</taxon>
        <taxon>Micromonosporales</taxon>
        <taxon>Micromonosporaceae</taxon>
        <taxon>Dactylosporangium</taxon>
    </lineage>
</organism>
<sequence length="231" mass="24005">MNRIVAIARLHAAGRRDGLVWPLAVLGVAFAVNLLVFGAMGDDLGDRPVTGGLASVYLTALAFGAVAIAQQFPFALGMSVTRREFAAALGLFTVAQTAAYAVLLVVLQAVEDATGGWGMRLRFFGAGFLDREGVAAQLLIYAVPLLLMTLTGVALGAVYVRWRTNGVLAAVCGVLLAAGLAAVLVTKYGSWPAIGDWLLRQSALSLLAGWPSIAVAALAALSWAALRRATP</sequence>
<feature type="transmembrane region" description="Helical" evidence="1">
    <location>
        <begin position="52"/>
        <end position="73"/>
    </location>
</feature>
<keyword evidence="1" id="KW-0812">Transmembrane</keyword>
<evidence type="ECO:0000313" key="2">
    <source>
        <dbReference type="EMBL" id="UWZ52836.1"/>
    </source>
</evidence>
<gene>
    <name evidence="2" type="ORF">Daura_40480</name>
</gene>
<feature type="transmembrane region" description="Helical" evidence="1">
    <location>
        <begin position="138"/>
        <end position="160"/>
    </location>
</feature>
<name>A0A9Q9ICR8_9ACTN</name>
<feature type="transmembrane region" description="Helical" evidence="1">
    <location>
        <begin position="20"/>
        <end position="40"/>
    </location>
</feature>
<dbReference type="AlphaFoldDB" id="A0A9Q9ICR8"/>
<feature type="transmembrane region" description="Helical" evidence="1">
    <location>
        <begin position="85"/>
        <end position="110"/>
    </location>
</feature>
<reference evidence="2" key="1">
    <citation type="submission" date="2021-04" db="EMBL/GenBank/DDBJ databases">
        <title>Dactylosporangium aurantiacum NRRL B-8018 full assembly.</title>
        <authorList>
            <person name="Hartkoorn R.C."/>
            <person name="Beaudoing E."/>
            <person name="Hot D."/>
        </authorList>
    </citation>
    <scope>NUCLEOTIDE SEQUENCE</scope>
    <source>
        <strain evidence="2">NRRL B-8018</strain>
    </source>
</reference>
<dbReference type="EMBL" id="CP073767">
    <property type="protein sequence ID" value="UWZ52836.1"/>
    <property type="molecule type" value="Genomic_DNA"/>
</dbReference>
<keyword evidence="1" id="KW-0472">Membrane</keyword>
<evidence type="ECO:0000313" key="3">
    <source>
        <dbReference type="Proteomes" id="UP001058003"/>
    </source>
</evidence>
<proteinExistence type="predicted"/>